<keyword evidence="3" id="KW-0418">Kinase</keyword>
<dbReference type="InterPro" id="IPR014729">
    <property type="entry name" value="Rossmann-like_a/b/a_fold"/>
</dbReference>
<protein>
    <submittedName>
        <fullName evidence="3">Protein KTI12/L-seryl-tRNA(Sec) kinase</fullName>
    </submittedName>
</protein>
<accession>A0A6J7WG96</accession>
<organism evidence="3">
    <name type="scientific">uncultured Caudovirales phage</name>
    <dbReference type="NCBI Taxonomy" id="2100421"/>
    <lineage>
        <taxon>Viruses</taxon>
        <taxon>Duplodnaviria</taxon>
        <taxon>Heunggongvirae</taxon>
        <taxon>Uroviricota</taxon>
        <taxon>Caudoviricetes</taxon>
        <taxon>Peduoviridae</taxon>
        <taxon>Maltschvirus</taxon>
        <taxon>Maltschvirus maltsch</taxon>
    </lineage>
</organism>
<dbReference type="SUPFAM" id="SSF52540">
    <property type="entry name" value="P-loop containing nucleoside triphosphate hydrolases"/>
    <property type="match status" value="1"/>
</dbReference>
<dbReference type="Gene3D" id="3.40.50.620">
    <property type="entry name" value="HUPs"/>
    <property type="match status" value="1"/>
</dbReference>
<name>A0A6J7WG96_9CAUD</name>
<sequence>MSRILVMGLPGSGKTTFAGKLKEYLEQHGEMSYSRALLQDTNLNCEVTWFNADDIRRKYNDWDFSNEGRIRQSIRMFQFSMEAQGDYVICDFVCPLVEMRNNFKADWTIWMDTIDAGRFEDTNKAFIPPDHYDFRITEQDADKWASYVGKRIVKQQRRPVFDWRKETVQMLGRWQPWHKGHRALFERLLEKTGQVIIQVRDVQGWQGSNPFEVEKVKGFIRRDLDPLYQGMYDIQVVPNIVHIGWGRGVGYTSGEETFDESITDISATKIRAEMGLK</sequence>
<evidence type="ECO:0000256" key="1">
    <source>
        <dbReference type="ARBA" id="ARBA00022741"/>
    </source>
</evidence>
<gene>
    <name evidence="3" type="ORF">UFOVP190_32</name>
</gene>
<dbReference type="GO" id="GO:0016301">
    <property type="term" value="F:kinase activity"/>
    <property type="evidence" value="ECO:0007669"/>
    <property type="project" value="UniProtKB-KW"/>
</dbReference>
<evidence type="ECO:0000313" key="3">
    <source>
        <dbReference type="EMBL" id="CAB5214218.1"/>
    </source>
</evidence>
<dbReference type="EMBL" id="LR798243">
    <property type="protein sequence ID" value="CAB5214218.1"/>
    <property type="molecule type" value="Genomic_DNA"/>
</dbReference>
<dbReference type="Pfam" id="PF08433">
    <property type="entry name" value="KTI12"/>
    <property type="match status" value="1"/>
</dbReference>
<dbReference type="InterPro" id="IPR027417">
    <property type="entry name" value="P-loop_NTPase"/>
</dbReference>
<dbReference type="SUPFAM" id="SSF52374">
    <property type="entry name" value="Nucleotidylyl transferase"/>
    <property type="match status" value="1"/>
</dbReference>
<dbReference type="Gene3D" id="3.40.50.300">
    <property type="entry name" value="P-loop containing nucleotide triphosphate hydrolases"/>
    <property type="match status" value="1"/>
</dbReference>
<dbReference type="InterPro" id="IPR013641">
    <property type="entry name" value="KTI12/PSTK"/>
</dbReference>
<proteinExistence type="predicted"/>
<reference evidence="3" key="1">
    <citation type="submission" date="2020-05" db="EMBL/GenBank/DDBJ databases">
        <authorList>
            <person name="Chiriac C."/>
            <person name="Salcher M."/>
            <person name="Ghai R."/>
            <person name="Kavagutti S V."/>
        </authorList>
    </citation>
    <scope>NUCLEOTIDE SEQUENCE</scope>
</reference>
<dbReference type="GO" id="GO:0005524">
    <property type="term" value="F:ATP binding"/>
    <property type="evidence" value="ECO:0007669"/>
    <property type="project" value="UniProtKB-KW"/>
</dbReference>
<keyword evidence="3" id="KW-0808">Transferase</keyword>
<keyword evidence="2" id="KW-0067">ATP-binding</keyword>
<keyword evidence="1" id="KW-0547">Nucleotide-binding</keyword>
<evidence type="ECO:0000256" key="2">
    <source>
        <dbReference type="ARBA" id="ARBA00022840"/>
    </source>
</evidence>